<feature type="compositionally biased region" description="Basic and acidic residues" evidence="6">
    <location>
        <begin position="566"/>
        <end position="581"/>
    </location>
</feature>
<feature type="compositionally biased region" description="Acidic residues" evidence="6">
    <location>
        <begin position="585"/>
        <end position="594"/>
    </location>
</feature>
<comment type="subcellular location">
    <subcellularLocation>
        <location evidence="1">Membrane</location>
        <topology evidence="1">Multi-pass membrane protein</topology>
    </subcellularLocation>
</comment>
<evidence type="ECO:0000256" key="3">
    <source>
        <dbReference type="ARBA" id="ARBA00022692"/>
    </source>
</evidence>
<feature type="compositionally biased region" description="Polar residues" evidence="6">
    <location>
        <begin position="10"/>
        <end position="30"/>
    </location>
</feature>
<dbReference type="EMBL" id="CP023327">
    <property type="protein sequence ID" value="ATY66411.1"/>
    <property type="molecule type" value="Genomic_DNA"/>
</dbReference>
<organism evidence="9 10">
    <name type="scientific">Cordyceps militaris</name>
    <name type="common">Caterpillar fungus</name>
    <name type="synonym">Clavaria militaris</name>
    <dbReference type="NCBI Taxonomy" id="73501"/>
    <lineage>
        <taxon>Eukaryota</taxon>
        <taxon>Fungi</taxon>
        <taxon>Dikarya</taxon>
        <taxon>Ascomycota</taxon>
        <taxon>Pezizomycotina</taxon>
        <taxon>Sordariomycetes</taxon>
        <taxon>Hypocreomycetidae</taxon>
        <taxon>Hypocreales</taxon>
        <taxon>Cordycipitaceae</taxon>
        <taxon>Cordyceps</taxon>
    </lineage>
</organism>
<feature type="domain" description="Major facilitator superfamily (MFS) profile" evidence="8">
    <location>
        <begin position="73"/>
        <end position="568"/>
    </location>
</feature>
<dbReference type="Proteomes" id="UP000323067">
    <property type="component" value="Chromosome ii"/>
</dbReference>
<dbReference type="InterPro" id="IPR020846">
    <property type="entry name" value="MFS_dom"/>
</dbReference>
<evidence type="ECO:0000259" key="8">
    <source>
        <dbReference type="PROSITE" id="PS50850"/>
    </source>
</evidence>
<feature type="transmembrane region" description="Helical" evidence="7">
    <location>
        <begin position="295"/>
        <end position="316"/>
    </location>
</feature>
<protein>
    <submittedName>
        <fullName evidence="9">Major facilitator superfamily transporter</fullName>
    </submittedName>
</protein>
<dbReference type="Gene3D" id="1.20.1250.20">
    <property type="entry name" value="MFS general substrate transporter like domains"/>
    <property type="match status" value="1"/>
</dbReference>
<evidence type="ECO:0000256" key="1">
    <source>
        <dbReference type="ARBA" id="ARBA00004141"/>
    </source>
</evidence>
<feature type="transmembrane region" description="Helical" evidence="7">
    <location>
        <begin position="429"/>
        <end position="449"/>
    </location>
</feature>
<dbReference type="VEuPathDB" id="FungiDB:A9K55_000742"/>
<name>A0A2H4STH8_CORMI</name>
<dbReference type="Pfam" id="PF07690">
    <property type="entry name" value="MFS_1"/>
    <property type="match status" value="1"/>
</dbReference>
<evidence type="ECO:0000313" key="10">
    <source>
        <dbReference type="Proteomes" id="UP000323067"/>
    </source>
</evidence>
<evidence type="ECO:0000256" key="4">
    <source>
        <dbReference type="ARBA" id="ARBA00022989"/>
    </source>
</evidence>
<feature type="transmembrane region" description="Helical" evidence="7">
    <location>
        <begin position="461"/>
        <end position="482"/>
    </location>
</feature>
<feature type="transmembrane region" description="Helical" evidence="7">
    <location>
        <begin position="266"/>
        <end position="289"/>
    </location>
</feature>
<dbReference type="InterPro" id="IPR036259">
    <property type="entry name" value="MFS_trans_sf"/>
</dbReference>
<dbReference type="PANTHER" id="PTHR23501:SF201">
    <property type="entry name" value="MFS AFLATOXIN EFFLUX PUMP"/>
    <property type="match status" value="1"/>
</dbReference>
<reference evidence="9 10" key="1">
    <citation type="journal article" date="2017" name="BMC Genomics">
        <title>Chromosome level assembly and secondary metabolite potential of the parasitic fungus Cordyceps militaris.</title>
        <authorList>
            <person name="Kramer G.J."/>
            <person name="Nodwell J.R."/>
        </authorList>
    </citation>
    <scope>NUCLEOTIDE SEQUENCE [LARGE SCALE GENOMIC DNA]</scope>
    <source>
        <strain evidence="9 10">ATCC 34164</strain>
    </source>
</reference>
<gene>
    <name evidence="9" type="ORF">A9K55_000742</name>
</gene>
<evidence type="ECO:0000256" key="2">
    <source>
        <dbReference type="ARBA" id="ARBA00022448"/>
    </source>
</evidence>
<keyword evidence="5 7" id="KW-0472">Membrane</keyword>
<feature type="transmembrane region" description="Helical" evidence="7">
    <location>
        <begin position="542"/>
        <end position="563"/>
    </location>
</feature>
<evidence type="ECO:0000256" key="5">
    <source>
        <dbReference type="ARBA" id="ARBA00023136"/>
    </source>
</evidence>
<dbReference type="InterPro" id="IPR011701">
    <property type="entry name" value="MFS"/>
</dbReference>
<keyword evidence="4 7" id="KW-1133">Transmembrane helix</keyword>
<feature type="transmembrane region" description="Helical" evidence="7">
    <location>
        <begin position="108"/>
        <end position="126"/>
    </location>
</feature>
<accession>A0A2H4STH8</accession>
<keyword evidence="2" id="KW-0813">Transport</keyword>
<evidence type="ECO:0000256" key="6">
    <source>
        <dbReference type="SAM" id="MobiDB-lite"/>
    </source>
</evidence>
<feature type="transmembrane region" description="Helical" evidence="7">
    <location>
        <begin position="196"/>
        <end position="217"/>
    </location>
</feature>
<dbReference type="GO" id="GO:0005886">
    <property type="term" value="C:plasma membrane"/>
    <property type="evidence" value="ECO:0007669"/>
    <property type="project" value="TreeGrafter"/>
</dbReference>
<dbReference type="PANTHER" id="PTHR23501">
    <property type="entry name" value="MAJOR FACILITATOR SUPERFAMILY"/>
    <property type="match status" value="1"/>
</dbReference>
<sequence length="594" mass="63945">MPDSQDNDKAASSLQMEATEQAPDSIQSQQGTTVYPSSARLLAIGIGLSLAVICSNLVRASFIHSSPLKYLQSIDDVDNNHFLYSQDRSILGVATPRITAEFHSLDDIGWYGSVYLLTSCCSQLIFGKIYTRYSIKWVFIAALGIFEVGSILCAAAPNSDGLIVGRAIAGLGATGISTGAPKIISSIMPVHQRPKYTAMIGACMGITLVVAPFLGGVFTDKLTWRWCFWINLPLGGLTVLIVLLLVRIPQQPKMAGTSGRPTLDKLHLPGVVLLLASTVSLLLALQWGGSKYAWGSWRCILLLCIFGVCGLAWCWLQYLQGDEATVPPRLLKMRSVVAAMWFAFCLFGIMFIQSYYVPIWFQALKNESAYHSGINLLAMSVAMTMAFILTGVLTTVTGYYVPSMIAGSVISAISGGLMMEYDAHTSTGYWMASLILAGLGFGLGAQQCMMIPQTMLKGTDIALGTSVIMFAETLSGAVFLAVCESLFQTRLVRELQRLAPTANPQVVIAKGAVNLKSSMTELYSPEVAAGVMQAYSGALQPVWIVAVVLGALSLIGAVFTEWVSVKKDKKKDQDDAGKEVKSAPVEEEDSVQVA</sequence>
<evidence type="ECO:0000313" key="9">
    <source>
        <dbReference type="EMBL" id="ATY66411.1"/>
    </source>
</evidence>
<feature type="transmembrane region" description="Helical" evidence="7">
    <location>
        <begin position="369"/>
        <end position="392"/>
    </location>
</feature>
<dbReference type="GO" id="GO:0022857">
    <property type="term" value="F:transmembrane transporter activity"/>
    <property type="evidence" value="ECO:0007669"/>
    <property type="project" value="InterPro"/>
</dbReference>
<feature type="region of interest" description="Disordered" evidence="6">
    <location>
        <begin position="566"/>
        <end position="594"/>
    </location>
</feature>
<feature type="transmembrane region" description="Helical" evidence="7">
    <location>
        <begin position="138"/>
        <end position="157"/>
    </location>
</feature>
<keyword evidence="3 7" id="KW-0812">Transmembrane</keyword>
<dbReference type="PROSITE" id="PS50850">
    <property type="entry name" value="MFS"/>
    <property type="match status" value="1"/>
</dbReference>
<dbReference type="CDD" id="cd17502">
    <property type="entry name" value="MFS_Azr1_MDR_like"/>
    <property type="match status" value="1"/>
</dbReference>
<evidence type="ECO:0000256" key="7">
    <source>
        <dbReference type="SAM" id="Phobius"/>
    </source>
</evidence>
<feature type="transmembrane region" description="Helical" evidence="7">
    <location>
        <begin position="223"/>
        <end position="246"/>
    </location>
</feature>
<dbReference type="FunFam" id="1.20.1250.20:FF:000196">
    <property type="entry name" value="MFS toxin efflux pump (AflT)"/>
    <property type="match status" value="1"/>
</dbReference>
<feature type="region of interest" description="Disordered" evidence="6">
    <location>
        <begin position="1"/>
        <end position="30"/>
    </location>
</feature>
<dbReference type="SUPFAM" id="SSF103473">
    <property type="entry name" value="MFS general substrate transporter"/>
    <property type="match status" value="1"/>
</dbReference>
<proteinExistence type="predicted"/>
<dbReference type="AlphaFoldDB" id="A0A2H4STH8"/>
<feature type="transmembrane region" description="Helical" evidence="7">
    <location>
        <begin position="399"/>
        <end position="417"/>
    </location>
</feature>
<feature type="transmembrane region" description="Helical" evidence="7">
    <location>
        <begin position="336"/>
        <end position="357"/>
    </location>
</feature>
<dbReference type="VEuPathDB" id="FungiDB:CCM_04657"/>
<feature type="transmembrane region" description="Helical" evidence="7">
    <location>
        <begin position="41"/>
        <end position="62"/>
    </location>
</feature>